<dbReference type="EMBL" id="FOTK01000001">
    <property type="protein sequence ID" value="SFL17715.1"/>
    <property type="molecule type" value="Genomic_DNA"/>
</dbReference>
<feature type="domain" description="Methyl-accepting transducer" evidence="5">
    <location>
        <begin position="305"/>
        <end position="541"/>
    </location>
</feature>
<feature type="domain" description="HAMP" evidence="6">
    <location>
        <begin position="211"/>
        <end position="264"/>
    </location>
</feature>
<dbReference type="GO" id="GO:0007165">
    <property type="term" value="P:signal transduction"/>
    <property type="evidence" value="ECO:0007669"/>
    <property type="project" value="UniProtKB-KW"/>
</dbReference>
<dbReference type="Gene3D" id="6.10.340.10">
    <property type="match status" value="1"/>
</dbReference>
<dbReference type="PANTHER" id="PTHR32089:SF112">
    <property type="entry name" value="LYSOZYME-LIKE PROTEIN-RELATED"/>
    <property type="match status" value="1"/>
</dbReference>
<evidence type="ECO:0000259" key="6">
    <source>
        <dbReference type="PROSITE" id="PS50885"/>
    </source>
</evidence>
<dbReference type="SUPFAM" id="SSF58104">
    <property type="entry name" value="Methyl-accepting chemotaxis protein (MCP) signaling domain"/>
    <property type="match status" value="1"/>
</dbReference>
<dbReference type="OrthoDB" id="3289104at2"/>
<dbReference type="CDD" id="cd06225">
    <property type="entry name" value="HAMP"/>
    <property type="match status" value="1"/>
</dbReference>
<dbReference type="InterPro" id="IPR003660">
    <property type="entry name" value="HAMP_dom"/>
</dbReference>
<evidence type="ECO:0000256" key="4">
    <source>
        <dbReference type="SAM" id="Phobius"/>
    </source>
</evidence>
<dbReference type="SMART" id="SM00304">
    <property type="entry name" value="HAMP"/>
    <property type="match status" value="2"/>
</dbReference>
<dbReference type="Pfam" id="PF00015">
    <property type="entry name" value="MCPsignal"/>
    <property type="match status" value="1"/>
</dbReference>
<dbReference type="InterPro" id="IPR004089">
    <property type="entry name" value="MCPsignal_dom"/>
</dbReference>
<dbReference type="Proteomes" id="UP000199048">
    <property type="component" value="Unassembled WGS sequence"/>
</dbReference>
<organism evidence="7 8">
    <name type="scientific">Methylobacterium pseudosasicola</name>
    <dbReference type="NCBI Taxonomy" id="582667"/>
    <lineage>
        <taxon>Bacteria</taxon>
        <taxon>Pseudomonadati</taxon>
        <taxon>Pseudomonadota</taxon>
        <taxon>Alphaproteobacteria</taxon>
        <taxon>Hyphomicrobiales</taxon>
        <taxon>Methylobacteriaceae</taxon>
        <taxon>Methylobacterium</taxon>
    </lineage>
</organism>
<dbReference type="GO" id="GO:0016020">
    <property type="term" value="C:membrane"/>
    <property type="evidence" value="ECO:0007669"/>
    <property type="project" value="InterPro"/>
</dbReference>
<dbReference type="AlphaFoldDB" id="A0A1I4FID6"/>
<keyword evidence="8" id="KW-1185">Reference proteome</keyword>
<keyword evidence="4" id="KW-1133">Transmembrane helix</keyword>
<keyword evidence="4" id="KW-0472">Membrane</keyword>
<evidence type="ECO:0000256" key="1">
    <source>
        <dbReference type="ARBA" id="ARBA00023224"/>
    </source>
</evidence>
<reference evidence="8" key="1">
    <citation type="submission" date="2016-10" db="EMBL/GenBank/DDBJ databases">
        <authorList>
            <person name="Varghese N."/>
            <person name="Submissions S."/>
        </authorList>
    </citation>
    <scope>NUCLEOTIDE SEQUENCE [LARGE SCALE GENOMIC DNA]</scope>
    <source>
        <strain evidence="8">BL36</strain>
    </source>
</reference>
<comment type="similarity">
    <text evidence="2">Belongs to the methyl-accepting chemotaxis (MCP) protein family.</text>
</comment>
<proteinExistence type="inferred from homology"/>
<dbReference type="PROSITE" id="PS50111">
    <property type="entry name" value="CHEMOTAXIS_TRANSDUC_2"/>
    <property type="match status" value="1"/>
</dbReference>
<protein>
    <submittedName>
        <fullName evidence="7">Methyl-accepting chemotaxis protein</fullName>
    </submittedName>
</protein>
<name>A0A1I4FID6_9HYPH</name>
<dbReference type="STRING" id="582667.SAMN05192568_1001371"/>
<evidence type="ECO:0000256" key="2">
    <source>
        <dbReference type="ARBA" id="ARBA00029447"/>
    </source>
</evidence>
<keyword evidence="1 3" id="KW-0807">Transducer</keyword>
<evidence type="ECO:0000259" key="5">
    <source>
        <dbReference type="PROSITE" id="PS50111"/>
    </source>
</evidence>
<evidence type="ECO:0000313" key="7">
    <source>
        <dbReference type="EMBL" id="SFL17715.1"/>
    </source>
</evidence>
<keyword evidence="4" id="KW-0812">Transmembrane</keyword>
<dbReference type="PANTHER" id="PTHR32089">
    <property type="entry name" value="METHYL-ACCEPTING CHEMOTAXIS PROTEIN MCPB"/>
    <property type="match status" value="1"/>
</dbReference>
<accession>A0A1I4FID6</accession>
<evidence type="ECO:0000313" key="8">
    <source>
        <dbReference type="Proteomes" id="UP000199048"/>
    </source>
</evidence>
<feature type="transmembrane region" description="Helical" evidence="4">
    <location>
        <begin position="191"/>
        <end position="211"/>
    </location>
</feature>
<sequence>MLDFMSIKGKLIICFSVMLALICSLAALSYYHIETINRVATDMRASRLPAAQALTGIQVVTLRIRVNGSRALTAKSPEQRKDAFDSIQRRLAELRTYQASYASLLETDAARELYKTFERQWATYLDQQTDGFARAERGDLTGAQEQYNTTMSDTIRTTIATLVAMSDRESAAAAASGAEAQDAYDHAHRQMTGFLALAAILAIGAVVMLVLEISRPLGRMTAAMHQLASGDTATEIPAVGRRDEVGAMAGAVQIFKDTMIQTRRLETETAQARLEAEAQRKAGMRQMADSFEAAVGGIIGQVSASATELQSTAQTMNATAAQTASQSTTVAAAAEEAVSNVNTVAAAAEELGSSVQEIGRQVDGSAQLARMAVSEADQTGALVQELNTVVGRIGDVVGLISTIAGQTNLLALNATIEAARAGDAGKGFAVVASEVKALAEQTAKATQEISGQIAQVRGSTGQAVAAIGGITARIQEISSVATAIAASVEQQQAATQEIVRNVGQAASGTAEVTTNIAGVAGAADETGAAASQVLSAASALSRQSEHLSAEVRNFLATVRAA</sequence>
<dbReference type="SMART" id="SM00283">
    <property type="entry name" value="MA"/>
    <property type="match status" value="1"/>
</dbReference>
<dbReference type="InterPro" id="IPR024478">
    <property type="entry name" value="HlyB_4HB_MCP"/>
</dbReference>
<gene>
    <name evidence="7" type="ORF">SAMN05192568_1001371</name>
</gene>
<dbReference type="Pfam" id="PF12729">
    <property type="entry name" value="4HB_MCP_1"/>
    <property type="match status" value="1"/>
</dbReference>
<dbReference type="RefSeq" id="WP_092036583.1">
    <property type="nucleotide sequence ID" value="NZ_FOTK01000001.1"/>
</dbReference>
<dbReference type="Gene3D" id="1.10.287.950">
    <property type="entry name" value="Methyl-accepting chemotaxis protein"/>
    <property type="match status" value="1"/>
</dbReference>
<dbReference type="PROSITE" id="PS50885">
    <property type="entry name" value="HAMP"/>
    <property type="match status" value="1"/>
</dbReference>
<evidence type="ECO:0000256" key="3">
    <source>
        <dbReference type="PROSITE-ProRule" id="PRU00284"/>
    </source>
</evidence>
<dbReference type="Pfam" id="PF00672">
    <property type="entry name" value="HAMP"/>
    <property type="match status" value="1"/>
</dbReference>